<name>A0ABR4QU32_9CEST</name>
<gene>
    <name evidence="1" type="ORF">TcWFU_009310</name>
</gene>
<dbReference type="EMBL" id="JAKROA010000001">
    <property type="protein sequence ID" value="KAL5112914.1"/>
    <property type="molecule type" value="Genomic_DNA"/>
</dbReference>
<evidence type="ECO:0000313" key="1">
    <source>
        <dbReference type="EMBL" id="KAL5112914.1"/>
    </source>
</evidence>
<dbReference type="Proteomes" id="UP001651158">
    <property type="component" value="Unassembled WGS sequence"/>
</dbReference>
<protein>
    <submittedName>
        <fullName evidence="1">Uncharacterized protein</fullName>
    </submittedName>
</protein>
<reference evidence="1 2" key="1">
    <citation type="journal article" date="2022" name="Front. Cell. Infect. Microbiol.">
        <title>The Genomes of Two Strains of Taenia crassiceps the Animal Model for the Study of Human Cysticercosis.</title>
        <authorList>
            <person name="Bobes R.J."/>
            <person name="Estrada K."/>
            <person name="Rios-Valencia D.G."/>
            <person name="Calderon-Gallegos A."/>
            <person name="de la Torre P."/>
            <person name="Carrero J.C."/>
            <person name="Sanchez-Flores A."/>
            <person name="Laclette J.P."/>
        </authorList>
    </citation>
    <scope>NUCLEOTIDE SEQUENCE [LARGE SCALE GENOMIC DNA]</scope>
    <source>
        <strain evidence="1">WFUcys</strain>
    </source>
</reference>
<organism evidence="1 2">
    <name type="scientific">Taenia crassiceps</name>
    <dbReference type="NCBI Taxonomy" id="6207"/>
    <lineage>
        <taxon>Eukaryota</taxon>
        <taxon>Metazoa</taxon>
        <taxon>Spiralia</taxon>
        <taxon>Lophotrochozoa</taxon>
        <taxon>Platyhelminthes</taxon>
        <taxon>Cestoda</taxon>
        <taxon>Eucestoda</taxon>
        <taxon>Cyclophyllidea</taxon>
        <taxon>Taeniidae</taxon>
        <taxon>Taenia</taxon>
    </lineage>
</organism>
<evidence type="ECO:0000313" key="2">
    <source>
        <dbReference type="Proteomes" id="UP001651158"/>
    </source>
</evidence>
<sequence length="84" mass="9337">MSPPESFPSHSHSLDSSYDPQIVRIVTRVGRATICLNFLLFHLLYVDGIKTEEVKIFSTSFSTLSLVVNNMFSLSSIISSKISV</sequence>
<accession>A0ABR4QU32</accession>
<comment type="caution">
    <text evidence="1">The sequence shown here is derived from an EMBL/GenBank/DDBJ whole genome shotgun (WGS) entry which is preliminary data.</text>
</comment>
<proteinExistence type="predicted"/>
<keyword evidence="2" id="KW-1185">Reference proteome</keyword>